<dbReference type="InterPro" id="IPR036457">
    <property type="entry name" value="PPM-type-like_dom_sf"/>
</dbReference>
<organism evidence="3 4">
    <name type="scientific">Candidatus Viridilinea halotolerans</name>
    <dbReference type="NCBI Taxonomy" id="2491704"/>
    <lineage>
        <taxon>Bacteria</taxon>
        <taxon>Bacillati</taxon>
        <taxon>Chloroflexota</taxon>
        <taxon>Chloroflexia</taxon>
        <taxon>Chloroflexales</taxon>
        <taxon>Chloroflexineae</taxon>
        <taxon>Oscillochloridaceae</taxon>
        <taxon>Candidatus Viridilinea</taxon>
    </lineage>
</organism>
<dbReference type="AlphaFoldDB" id="A0A426UBE0"/>
<evidence type="ECO:0000313" key="3">
    <source>
        <dbReference type="EMBL" id="RRR78016.1"/>
    </source>
</evidence>
<comment type="caution">
    <text evidence="3">The sequence shown here is derived from an EMBL/GenBank/DDBJ whole genome shotgun (WGS) entry which is preliminary data.</text>
</comment>
<protein>
    <submittedName>
        <fullName evidence="3">Stage II sporulation protein E</fullName>
    </submittedName>
</protein>
<dbReference type="SUPFAM" id="SSF81606">
    <property type="entry name" value="PP2C-like"/>
    <property type="match status" value="1"/>
</dbReference>
<dbReference type="InterPro" id="IPR029016">
    <property type="entry name" value="GAF-like_dom_sf"/>
</dbReference>
<sequence>MLVALLSSQYARFKALADAWLALGAMAFGVSQDGHLLAYWPAGHLLVRPSLCVPILLDDEEMGELRVAGLSGLHYEQRLRADAEILAYVLQLERELQQMTAELVTSQDQQVALYRLTQTMRDHLTVEETLRAVLYEALRMLKAELGYAMYVPVDAQSAFFVQLPTATLGAELLWQIFWQAQIQEQEMYLSDVAFDTSGATGYMLHLPIKVRGAYLAGMGLASTTNEFTSPDKRLVRAIADQASVQIERTLLYKEMVDQAKLRTEMDLARRVQLDLLPRNLPHIAGIDICATSRPAYEVGGDFYDFIIQEGRPFMFVTGDVTGKGLSAALLMTMTRSAIHSKARFMPYPTPESVMRQSNEDLYNDFTRVGVFATAFIGQYDATSHTITYANAGHSPVIYQPSEGEPVLLRADGTAIGILAINYSRNQRLILRPGDVLVVATDGFSDMRNGADENFGLERLMELIHTLRKYAAEGIVKGMFDALDHFGQGRAQDDDQTLIVIKRNEL</sequence>
<dbReference type="PANTHER" id="PTHR43156:SF2">
    <property type="entry name" value="STAGE II SPORULATION PROTEIN E"/>
    <property type="match status" value="1"/>
</dbReference>
<dbReference type="Proteomes" id="UP000280307">
    <property type="component" value="Unassembled WGS sequence"/>
</dbReference>
<name>A0A426UBE0_9CHLR</name>
<keyword evidence="1" id="KW-0378">Hydrolase</keyword>
<dbReference type="SMART" id="SM00331">
    <property type="entry name" value="PP2C_SIG"/>
    <property type="match status" value="1"/>
</dbReference>
<evidence type="ECO:0000313" key="4">
    <source>
        <dbReference type="Proteomes" id="UP000280307"/>
    </source>
</evidence>
<dbReference type="Gene3D" id="3.60.40.10">
    <property type="entry name" value="PPM-type phosphatase domain"/>
    <property type="match status" value="1"/>
</dbReference>
<proteinExistence type="predicted"/>
<reference evidence="3 4" key="1">
    <citation type="submission" date="2018-12" db="EMBL/GenBank/DDBJ databases">
        <title>Genome Sequence of Candidatus Viridilinea halotolerans isolated from saline sulfide-rich spring.</title>
        <authorList>
            <person name="Grouzdev D.S."/>
            <person name="Burganskaya E.I."/>
            <person name="Krutkina M.S."/>
            <person name="Sukhacheva M.V."/>
            <person name="Gorlenko V.M."/>
        </authorList>
    </citation>
    <scope>NUCLEOTIDE SEQUENCE [LARGE SCALE GENOMIC DNA]</scope>
    <source>
        <strain evidence="3">Chok-6</strain>
    </source>
</reference>
<accession>A0A426UBE0</accession>
<evidence type="ECO:0000256" key="1">
    <source>
        <dbReference type="ARBA" id="ARBA00022801"/>
    </source>
</evidence>
<dbReference type="EMBL" id="RSAS01000034">
    <property type="protein sequence ID" value="RRR78016.1"/>
    <property type="molecule type" value="Genomic_DNA"/>
</dbReference>
<dbReference type="PANTHER" id="PTHR43156">
    <property type="entry name" value="STAGE II SPORULATION PROTEIN E-RELATED"/>
    <property type="match status" value="1"/>
</dbReference>
<dbReference type="Gene3D" id="3.30.450.40">
    <property type="match status" value="1"/>
</dbReference>
<dbReference type="InterPro" id="IPR052016">
    <property type="entry name" value="Bact_Sigma-Reg"/>
</dbReference>
<dbReference type="GO" id="GO:0016791">
    <property type="term" value="F:phosphatase activity"/>
    <property type="evidence" value="ECO:0007669"/>
    <property type="project" value="TreeGrafter"/>
</dbReference>
<evidence type="ECO:0000259" key="2">
    <source>
        <dbReference type="SMART" id="SM00331"/>
    </source>
</evidence>
<dbReference type="SUPFAM" id="SSF55781">
    <property type="entry name" value="GAF domain-like"/>
    <property type="match status" value="1"/>
</dbReference>
<gene>
    <name evidence="3" type="ORF">EI684_00825</name>
</gene>
<feature type="domain" description="PPM-type phosphatase" evidence="2">
    <location>
        <begin position="283"/>
        <end position="502"/>
    </location>
</feature>
<dbReference type="Pfam" id="PF07228">
    <property type="entry name" value="SpoIIE"/>
    <property type="match status" value="1"/>
</dbReference>
<dbReference type="InterPro" id="IPR001932">
    <property type="entry name" value="PPM-type_phosphatase-like_dom"/>
</dbReference>